<gene>
    <name evidence="3" type="ORF">AVDCRST_MAG28-4227</name>
</gene>
<reference evidence="3" key="1">
    <citation type="submission" date="2020-02" db="EMBL/GenBank/DDBJ databases">
        <authorList>
            <person name="Meier V. D."/>
        </authorList>
    </citation>
    <scope>NUCLEOTIDE SEQUENCE</scope>
    <source>
        <strain evidence="3">AVDCRST_MAG28</strain>
    </source>
</reference>
<protein>
    <submittedName>
        <fullName evidence="3">NAD(P)H dehydrogenase (Quinone), Type IV</fullName>
        <ecNumber evidence="3">1.6.5.2</ecNumber>
    </submittedName>
</protein>
<dbReference type="InterPro" id="IPR008254">
    <property type="entry name" value="Flavodoxin/NO_synth"/>
</dbReference>
<evidence type="ECO:0000313" key="3">
    <source>
        <dbReference type="EMBL" id="CAA9467325.1"/>
    </source>
</evidence>
<sequence>MATKVAVIYYSATGNVYELARAIEEGVKEAGAEVRFRKVHELAPEEAIKSNQGWSDHALMTEDVLEASMDDLEWADAFIFGTPTRFGNVSAQLKQFLDQTGGLWFQGKLVDKVVGGFTSAQNPHGGQESTLLSMYNVFMHWGAIVVAPGYTDQSIFEAGGNPYGVSSTTHDEGPNEQELAAARYYGRRVTEKATALAASRV</sequence>
<dbReference type="NCBIfam" id="NF002999">
    <property type="entry name" value="PRK03767.1"/>
    <property type="match status" value="1"/>
</dbReference>
<dbReference type="NCBIfam" id="TIGR01755">
    <property type="entry name" value="flav_wrbA"/>
    <property type="match status" value="1"/>
</dbReference>
<name>A0A6J4RDY2_9ACTN</name>
<dbReference type="EC" id="1.6.5.2" evidence="3"/>
<dbReference type="InterPro" id="IPR005025">
    <property type="entry name" value="FMN_Rdtase-like_dom"/>
</dbReference>
<dbReference type="InterPro" id="IPR010089">
    <property type="entry name" value="Flavoprotein_WrbA-like"/>
</dbReference>
<dbReference type="PANTHER" id="PTHR30546:SF23">
    <property type="entry name" value="FLAVOPROTEIN-LIKE PROTEIN YCP4-RELATED"/>
    <property type="match status" value="1"/>
</dbReference>
<accession>A0A6J4RDY2</accession>
<comment type="similarity">
    <text evidence="1">Belongs to the WrbA family.</text>
</comment>
<dbReference type="FunFam" id="3.40.50.360:FF:000001">
    <property type="entry name" value="NAD(P)H dehydrogenase (Quinone) FQR1-like"/>
    <property type="match status" value="1"/>
</dbReference>
<dbReference type="EMBL" id="CADCVE010000110">
    <property type="protein sequence ID" value="CAA9467325.1"/>
    <property type="molecule type" value="Genomic_DNA"/>
</dbReference>
<dbReference type="GO" id="GO:0003955">
    <property type="term" value="F:NAD(P)H dehydrogenase (quinone) activity"/>
    <property type="evidence" value="ECO:0007669"/>
    <property type="project" value="UniProtKB-EC"/>
</dbReference>
<keyword evidence="3" id="KW-0560">Oxidoreductase</keyword>
<dbReference type="Pfam" id="PF03358">
    <property type="entry name" value="FMN_red"/>
    <property type="match status" value="1"/>
</dbReference>
<dbReference type="InterPro" id="IPR029039">
    <property type="entry name" value="Flavoprotein-like_sf"/>
</dbReference>
<feature type="domain" description="Flavodoxin-like" evidence="2">
    <location>
        <begin position="5"/>
        <end position="190"/>
    </location>
</feature>
<evidence type="ECO:0000256" key="1">
    <source>
        <dbReference type="ARBA" id="ARBA00006961"/>
    </source>
</evidence>
<dbReference type="PANTHER" id="PTHR30546">
    <property type="entry name" value="FLAVODOXIN-RELATED PROTEIN WRBA-RELATED"/>
    <property type="match status" value="1"/>
</dbReference>
<dbReference type="AlphaFoldDB" id="A0A6J4RDY2"/>
<dbReference type="Gene3D" id="3.40.50.360">
    <property type="match status" value="1"/>
</dbReference>
<organism evidence="3">
    <name type="scientific">uncultured Rubrobacteraceae bacterium</name>
    <dbReference type="NCBI Taxonomy" id="349277"/>
    <lineage>
        <taxon>Bacteria</taxon>
        <taxon>Bacillati</taxon>
        <taxon>Actinomycetota</taxon>
        <taxon>Rubrobacteria</taxon>
        <taxon>Rubrobacterales</taxon>
        <taxon>Rubrobacteraceae</taxon>
        <taxon>environmental samples</taxon>
    </lineage>
</organism>
<dbReference type="SUPFAM" id="SSF52218">
    <property type="entry name" value="Flavoproteins"/>
    <property type="match status" value="1"/>
</dbReference>
<dbReference type="GO" id="GO:0016020">
    <property type="term" value="C:membrane"/>
    <property type="evidence" value="ECO:0007669"/>
    <property type="project" value="TreeGrafter"/>
</dbReference>
<dbReference type="GO" id="GO:0010181">
    <property type="term" value="F:FMN binding"/>
    <property type="evidence" value="ECO:0007669"/>
    <property type="project" value="InterPro"/>
</dbReference>
<dbReference type="PROSITE" id="PS50902">
    <property type="entry name" value="FLAVODOXIN_LIKE"/>
    <property type="match status" value="1"/>
</dbReference>
<proteinExistence type="inferred from homology"/>
<evidence type="ECO:0000259" key="2">
    <source>
        <dbReference type="PROSITE" id="PS50902"/>
    </source>
</evidence>